<dbReference type="GO" id="GO:0003824">
    <property type="term" value="F:catalytic activity"/>
    <property type="evidence" value="ECO:0007669"/>
    <property type="project" value="UniProtKB-ARBA"/>
</dbReference>
<evidence type="ECO:0000256" key="4">
    <source>
        <dbReference type="ARBA" id="ARBA00022842"/>
    </source>
</evidence>
<evidence type="ECO:0000256" key="2">
    <source>
        <dbReference type="ARBA" id="ARBA00006171"/>
    </source>
</evidence>
<dbReference type="Gene3D" id="3.40.50.1000">
    <property type="entry name" value="HAD superfamily/HAD-like"/>
    <property type="match status" value="1"/>
</dbReference>
<reference evidence="5" key="1">
    <citation type="submission" date="2024-07" db="EMBL/GenBank/DDBJ databases">
        <authorList>
            <person name="Kim Y.J."/>
            <person name="Jeong J.Y."/>
        </authorList>
    </citation>
    <scope>NUCLEOTIDE SEQUENCE</scope>
    <source>
        <strain evidence="5">GIHE-MW2</strain>
    </source>
</reference>
<dbReference type="InterPro" id="IPR023198">
    <property type="entry name" value="PGP-like_dom2"/>
</dbReference>
<dbReference type="InterPro" id="IPR036412">
    <property type="entry name" value="HAD-like_sf"/>
</dbReference>
<dbReference type="EMBL" id="CP159837">
    <property type="protein sequence ID" value="XCM38434.1"/>
    <property type="molecule type" value="Genomic_DNA"/>
</dbReference>
<dbReference type="PANTHER" id="PTHR46193">
    <property type="entry name" value="6-PHOSPHOGLUCONATE PHOSPHATASE"/>
    <property type="match status" value="1"/>
</dbReference>
<comment type="cofactor">
    <cofactor evidence="1">
        <name>Mg(2+)</name>
        <dbReference type="ChEBI" id="CHEBI:18420"/>
    </cofactor>
</comment>
<evidence type="ECO:0000313" key="5">
    <source>
        <dbReference type="EMBL" id="XCM38434.1"/>
    </source>
</evidence>
<accession>A0AAU8JI37</accession>
<gene>
    <name evidence="5" type="ORF">ABWT76_001283</name>
</gene>
<dbReference type="RefSeq" id="WP_054468286.1">
    <property type="nucleotide sequence ID" value="NZ_CP159837.1"/>
</dbReference>
<dbReference type="AlphaFoldDB" id="A0AAU8JI37"/>
<dbReference type="Gene3D" id="1.10.150.240">
    <property type="entry name" value="Putative phosphatase, domain 2"/>
    <property type="match status" value="1"/>
</dbReference>
<evidence type="ECO:0000256" key="3">
    <source>
        <dbReference type="ARBA" id="ARBA00022723"/>
    </source>
</evidence>
<name>A0AAU8JI37_9CYAN</name>
<dbReference type="PANTHER" id="PTHR46193:SF21">
    <property type="entry name" value="SLL1138 PROTEIN"/>
    <property type="match status" value="1"/>
</dbReference>
<proteinExistence type="inferred from homology"/>
<dbReference type="PRINTS" id="PR00413">
    <property type="entry name" value="HADHALOGNASE"/>
</dbReference>
<sequence>MSLKAILFDFNGVIINDEPIHEQLLAELLIQENLRPKDGEFRELCLGRSDRACILELFARRGRILEEPELTKLIQRKAQAYQAHIETLAKIPVYPGLEDLIYQIRGLGLKMAVVSGALRSEVELVLNRLKIAEYFSAIVSGDDIKVSKPEPDGYLLAIERLNRVYPGLNLQPQNCLAIEDTFPGIESAKRAKIPVVGVAHAYPLHMLQRHANWAVDYLWDLNLERVQEVYSQSAA</sequence>
<evidence type="ECO:0000256" key="1">
    <source>
        <dbReference type="ARBA" id="ARBA00001946"/>
    </source>
</evidence>
<comment type="similarity">
    <text evidence="2">Belongs to the HAD-like hydrolase superfamily. CbbY/CbbZ/Gph/YieH family.</text>
</comment>
<dbReference type="SUPFAM" id="SSF56784">
    <property type="entry name" value="HAD-like"/>
    <property type="match status" value="1"/>
</dbReference>
<dbReference type="SFLD" id="SFLDS00003">
    <property type="entry name" value="Haloacid_Dehalogenase"/>
    <property type="match status" value="1"/>
</dbReference>
<dbReference type="GO" id="GO:0046872">
    <property type="term" value="F:metal ion binding"/>
    <property type="evidence" value="ECO:0007669"/>
    <property type="project" value="UniProtKB-KW"/>
</dbReference>
<dbReference type="InterPro" id="IPR023214">
    <property type="entry name" value="HAD_sf"/>
</dbReference>
<dbReference type="InterPro" id="IPR006439">
    <property type="entry name" value="HAD-SF_hydro_IA"/>
</dbReference>
<dbReference type="SFLD" id="SFLDG01129">
    <property type="entry name" value="C1.5:_HAD__Beta-PGM__Phosphata"/>
    <property type="match status" value="1"/>
</dbReference>
<organism evidence="5">
    <name type="scientific">Planktothricoides raciborskii GIHE-MW2</name>
    <dbReference type="NCBI Taxonomy" id="2792601"/>
    <lineage>
        <taxon>Bacteria</taxon>
        <taxon>Bacillati</taxon>
        <taxon>Cyanobacteriota</taxon>
        <taxon>Cyanophyceae</taxon>
        <taxon>Oscillatoriophycideae</taxon>
        <taxon>Oscillatoriales</taxon>
        <taxon>Oscillatoriaceae</taxon>
        <taxon>Planktothricoides</taxon>
    </lineage>
</organism>
<dbReference type="NCBIfam" id="TIGR01509">
    <property type="entry name" value="HAD-SF-IA-v3"/>
    <property type="match status" value="1"/>
</dbReference>
<protein>
    <submittedName>
        <fullName evidence="5">HAD family phosphatase</fullName>
    </submittedName>
</protein>
<keyword evidence="4" id="KW-0460">Magnesium</keyword>
<dbReference type="InterPro" id="IPR051600">
    <property type="entry name" value="Beta-PGM-like"/>
</dbReference>
<dbReference type="Pfam" id="PF00702">
    <property type="entry name" value="Hydrolase"/>
    <property type="match status" value="1"/>
</dbReference>
<keyword evidence="3" id="KW-0479">Metal-binding</keyword>